<accession>A0A2T2N0F7</accession>
<dbReference type="OrthoDB" id="3796395at2759"/>
<sequence>MESANPSRNEELHSEFRIKKARKSGAKSRQGCEKCKARRIKCDEKRPACSNCVKLGCQCPGYQQQLRWCRKYERAHLGSIGNASIGHTKQHTDSLPAYRGREIDEVANTRQSYSQLTYQSSSQPRYNEDDWLATIPPSWESTSINLPERPNSHKYYSAISPGILEAFEVQNDEPLVPGPRGLHTPVHLPTILVDYWFGYICPMRSTFDSDINYNRKLAWSTWSTSEAVSYAMQTMSAACLLDSMPQLGEILPSLKSQATAAINRGISHIRTSQLPIVTADLVFAVFALGTSLHWITPVTSKYPWLESARELLSTWRLTLVVGEEEELLFAYFTQALTYWEMLVAPMGRGSLAAKIDRKRRELQNRLRQAMQFPASTYDTTYFEPPIHNLNHQILGTRPNSWCGISNEVIDVFGQVLALCSKMRFHSRRRDLKAFRNARDVLCNISLAQELQSELLEMDFGSLIFVEEAQGYCVQTKDEDTPLAHLLQTAEAYRNSALLQLHLTFDDIPMTPQDSLGGFSCLDKLPCQTTNDTAANEHYHEEYLRSLALGLIRFLEKIPDTSRSRSIHPLLYLSAAAGLRFSTASITHRSFEMTTLSSGSNNSYINNSTTPVDQLTFEITQARQLVCSRLSSFQQALPHKSSTNLLRLVRNIWLEYDSPQPYHSKIHWLDVLENTDAEMSI</sequence>
<dbReference type="SMART" id="SM00066">
    <property type="entry name" value="GAL4"/>
    <property type="match status" value="1"/>
</dbReference>
<keyword evidence="2" id="KW-0539">Nucleus</keyword>
<dbReference type="CDD" id="cd00067">
    <property type="entry name" value="GAL4"/>
    <property type="match status" value="1"/>
</dbReference>
<gene>
    <name evidence="5" type="ORF">BS50DRAFT_316965</name>
</gene>
<evidence type="ECO:0000256" key="2">
    <source>
        <dbReference type="ARBA" id="ARBA00023242"/>
    </source>
</evidence>
<dbReference type="SUPFAM" id="SSF57701">
    <property type="entry name" value="Zn2/Cys6 DNA-binding domain"/>
    <property type="match status" value="1"/>
</dbReference>
<dbReference type="PROSITE" id="PS50048">
    <property type="entry name" value="ZN2_CY6_FUNGAL_2"/>
    <property type="match status" value="1"/>
</dbReference>
<proteinExistence type="predicted"/>
<organism evidence="5 6">
    <name type="scientific">Corynespora cassiicola Philippines</name>
    <dbReference type="NCBI Taxonomy" id="1448308"/>
    <lineage>
        <taxon>Eukaryota</taxon>
        <taxon>Fungi</taxon>
        <taxon>Dikarya</taxon>
        <taxon>Ascomycota</taxon>
        <taxon>Pezizomycotina</taxon>
        <taxon>Dothideomycetes</taxon>
        <taxon>Pleosporomycetidae</taxon>
        <taxon>Pleosporales</taxon>
        <taxon>Corynesporascaceae</taxon>
        <taxon>Corynespora</taxon>
    </lineage>
</organism>
<dbReference type="InterPro" id="IPR001138">
    <property type="entry name" value="Zn2Cys6_DnaBD"/>
</dbReference>
<protein>
    <recommendedName>
        <fullName evidence="4">Zn(2)-C6 fungal-type domain-containing protein</fullName>
    </recommendedName>
</protein>
<feature type="domain" description="Zn(2)-C6 fungal-type" evidence="4">
    <location>
        <begin position="31"/>
        <end position="59"/>
    </location>
</feature>
<dbReference type="PROSITE" id="PS00463">
    <property type="entry name" value="ZN2_CY6_FUNGAL_1"/>
    <property type="match status" value="1"/>
</dbReference>
<reference evidence="5 6" key="1">
    <citation type="journal article" date="2018" name="Front. Microbiol.">
        <title>Genome-Wide Analysis of Corynespora cassiicola Leaf Fall Disease Putative Effectors.</title>
        <authorList>
            <person name="Lopez D."/>
            <person name="Ribeiro S."/>
            <person name="Label P."/>
            <person name="Fumanal B."/>
            <person name="Venisse J.S."/>
            <person name="Kohler A."/>
            <person name="de Oliveira R.R."/>
            <person name="Labutti K."/>
            <person name="Lipzen A."/>
            <person name="Lail K."/>
            <person name="Bauer D."/>
            <person name="Ohm R.A."/>
            <person name="Barry K.W."/>
            <person name="Spatafora J."/>
            <person name="Grigoriev I.V."/>
            <person name="Martin F.M."/>
            <person name="Pujade-Renaud V."/>
        </authorList>
    </citation>
    <scope>NUCLEOTIDE SEQUENCE [LARGE SCALE GENOMIC DNA]</scope>
    <source>
        <strain evidence="5 6">Philippines</strain>
    </source>
</reference>
<dbReference type="GO" id="GO:0000981">
    <property type="term" value="F:DNA-binding transcription factor activity, RNA polymerase II-specific"/>
    <property type="evidence" value="ECO:0007669"/>
    <property type="project" value="InterPro"/>
</dbReference>
<evidence type="ECO:0000259" key="4">
    <source>
        <dbReference type="PROSITE" id="PS50048"/>
    </source>
</evidence>
<name>A0A2T2N0F7_CORCC</name>
<dbReference type="GO" id="GO:0005634">
    <property type="term" value="C:nucleus"/>
    <property type="evidence" value="ECO:0007669"/>
    <property type="project" value="UniProtKB-SubCell"/>
</dbReference>
<dbReference type="Pfam" id="PF00172">
    <property type="entry name" value="Zn_clus"/>
    <property type="match status" value="1"/>
</dbReference>
<comment type="subcellular location">
    <subcellularLocation>
        <location evidence="1">Nucleus</location>
    </subcellularLocation>
</comment>
<dbReference type="GO" id="GO:0000976">
    <property type="term" value="F:transcription cis-regulatory region binding"/>
    <property type="evidence" value="ECO:0007669"/>
    <property type="project" value="TreeGrafter"/>
</dbReference>
<evidence type="ECO:0000313" key="6">
    <source>
        <dbReference type="Proteomes" id="UP000240883"/>
    </source>
</evidence>
<keyword evidence="6" id="KW-1185">Reference proteome</keyword>
<dbReference type="Proteomes" id="UP000240883">
    <property type="component" value="Unassembled WGS sequence"/>
</dbReference>
<evidence type="ECO:0000313" key="5">
    <source>
        <dbReference type="EMBL" id="PSN58917.1"/>
    </source>
</evidence>
<dbReference type="GO" id="GO:0008270">
    <property type="term" value="F:zinc ion binding"/>
    <property type="evidence" value="ECO:0007669"/>
    <property type="project" value="InterPro"/>
</dbReference>
<dbReference type="EMBL" id="KZ678179">
    <property type="protein sequence ID" value="PSN58917.1"/>
    <property type="molecule type" value="Genomic_DNA"/>
</dbReference>
<dbReference type="PANTHER" id="PTHR37534">
    <property type="entry name" value="TRANSCRIPTIONAL ACTIVATOR PROTEIN UGA3"/>
    <property type="match status" value="1"/>
</dbReference>
<dbReference type="PANTHER" id="PTHR37534:SF11">
    <property type="entry name" value="ZN(II)2CYS6 TRANSCRIPTION FACTOR (EUROFUNG)"/>
    <property type="match status" value="1"/>
</dbReference>
<dbReference type="Pfam" id="PF11951">
    <property type="entry name" value="Fungal_trans_2"/>
    <property type="match status" value="1"/>
</dbReference>
<dbReference type="Gene3D" id="4.10.240.10">
    <property type="entry name" value="Zn(2)-C6 fungal-type DNA-binding domain"/>
    <property type="match status" value="1"/>
</dbReference>
<dbReference type="InterPro" id="IPR021858">
    <property type="entry name" value="Fun_TF"/>
</dbReference>
<feature type="region of interest" description="Disordered" evidence="3">
    <location>
        <begin position="1"/>
        <end position="30"/>
    </location>
</feature>
<dbReference type="STRING" id="1448308.A0A2T2N0F7"/>
<feature type="compositionally biased region" description="Basic and acidic residues" evidence="3">
    <location>
        <begin position="8"/>
        <end position="18"/>
    </location>
</feature>
<dbReference type="AlphaFoldDB" id="A0A2T2N0F7"/>
<dbReference type="InterPro" id="IPR036864">
    <property type="entry name" value="Zn2-C6_fun-type_DNA-bd_sf"/>
</dbReference>
<evidence type="ECO:0000256" key="1">
    <source>
        <dbReference type="ARBA" id="ARBA00004123"/>
    </source>
</evidence>
<dbReference type="GO" id="GO:0045944">
    <property type="term" value="P:positive regulation of transcription by RNA polymerase II"/>
    <property type="evidence" value="ECO:0007669"/>
    <property type="project" value="TreeGrafter"/>
</dbReference>
<evidence type="ECO:0000256" key="3">
    <source>
        <dbReference type="SAM" id="MobiDB-lite"/>
    </source>
</evidence>